<evidence type="ECO:0000313" key="3">
    <source>
        <dbReference type="EMBL" id="MBA5637814.1"/>
    </source>
</evidence>
<protein>
    <recommendedName>
        <fullName evidence="5">DUF1640 domain-containing protein</fullName>
    </recommendedName>
</protein>
<keyword evidence="4" id="KW-1185">Reference proteome</keyword>
<evidence type="ECO:0000313" key="4">
    <source>
        <dbReference type="Proteomes" id="UP000534388"/>
    </source>
</evidence>
<proteinExistence type="predicted"/>
<feature type="transmembrane region" description="Helical" evidence="2">
    <location>
        <begin position="79"/>
        <end position="99"/>
    </location>
</feature>
<comment type="caution">
    <text evidence="3">The sequence shown here is derived from an EMBL/GenBank/DDBJ whole genome shotgun (WGS) entry which is preliminary data.</text>
</comment>
<keyword evidence="2" id="KW-0812">Transmembrane</keyword>
<dbReference type="Proteomes" id="UP000534388">
    <property type="component" value="Unassembled WGS sequence"/>
</dbReference>
<keyword evidence="1" id="KW-0175">Coiled coil</keyword>
<sequence length="103" mass="11267">MNAVIFDSHQYVQRLVDAGVTPQAAIEHIAKIDELNAKIDRVAAELNAKIDRVAAELNAKIDTLAAECRTYVADAKADVVRWVVSVAILQFALNSALVLKLMH</sequence>
<evidence type="ECO:0000256" key="2">
    <source>
        <dbReference type="SAM" id="Phobius"/>
    </source>
</evidence>
<keyword evidence="2" id="KW-0472">Membrane</keyword>
<gene>
    <name evidence="3" type="ORF">H3H37_12195</name>
</gene>
<accession>A0A7W2IBZ1</accession>
<evidence type="ECO:0008006" key="5">
    <source>
        <dbReference type="Google" id="ProtNLM"/>
    </source>
</evidence>
<organism evidence="3 4">
    <name type="scientific">Rugamonas brunnea</name>
    <dbReference type="NCBI Taxonomy" id="2758569"/>
    <lineage>
        <taxon>Bacteria</taxon>
        <taxon>Pseudomonadati</taxon>
        <taxon>Pseudomonadota</taxon>
        <taxon>Betaproteobacteria</taxon>
        <taxon>Burkholderiales</taxon>
        <taxon>Oxalobacteraceae</taxon>
        <taxon>Telluria group</taxon>
        <taxon>Rugamonas</taxon>
    </lineage>
</organism>
<evidence type="ECO:0000256" key="1">
    <source>
        <dbReference type="SAM" id="Coils"/>
    </source>
</evidence>
<dbReference type="RefSeq" id="WP_182162773.1">
    <property type="nucleotide sequence ID" value="NZ_JACEZT010000007.1"/>
</dbReference>
<feature type="coiled-coil region" evidence="1">
    <location>
        <begin position="25"/>
        <end position="67"/>
    </location>
</feature>
<reference evidence="3 4" key="1">
    <citation type="submission" date="2020-07" db="EMBL/GenBank/DDBJ databases">
        <title>Novel species isolated from subtropical streams in China.</title>
        <authorList>
            <person name="Lu H."/>
        </authorList>
    </citation>
    <scope>NUCLEOTIDE SEQUENCE [LARGE SCALE GENOMIC DNA]</scope>
    <source>
        <strain evidence="3 4">LX20W</strain>
    </source>
</reference>
<dbReference type="EMBL" id="JACEZT010000007">
    <property type="protein sequence ID" value="MBA5637814.1"/>
    <property type="molecule type" value="Genomic_DNA"/>
</dbReference>
<dbReference type="AlphaFoldDB" id="A0A7W2IBZ1"/>
<name>A0A7W2IBZ1_9BURK</name>
<keyword evidence="2" id="KW-1133">Transmembrane helix</keyword>